<dbReference type="RefSeq" id="WP_094118604.1">
    <property type="nucleotide sequence ID" value="NZ_CP023009.1"/>
</dbReference>
<feature type="transmembrane region" description="Helical" evidence="1">
    <location>
        <begin position="39"/>
        <end position="61"/>
    </location>
</feature>
<dbReference type="Proteomes" id="UP000263881">
    <property type="component" value="Chromosome"/>
</dbReference>
<accession>A0AAD0WJC6</accession>
<keyword evidence="1" id="KW-1133">Transmembrane helix</keyword>
<dbReference type="EMBL" id="CP023009">
    <property type="protein sequence ID" value="AXW85731.1"/>
    <property type="molecule type" value="Genomic_DNA"/>
</dbReference>
<keyword evidence="3" id="KW-1185">Reference proteome</keyword>
<dbReference type="InterPro" id="IPR047744">
    <property type="entry name" value="YmiA_put-like"/>
</dbReference>
<organism evidence="2 3">
    <name type="scientific">Lonsdalea britannica</name>
    <dbReference type="NCBI Taxonomy" id="1082704"/>
    <lineage>
        <taxon>Bacteria</taxon>
        <taxon>Pseudomonadati</taxon>
        <taxon>Pseudomonadota</taxon>
        <taxon>Gammaproteobacteria</taxon>
        <taxon>Enterobacterales</taxon>
        <taxon>Pectobacteriaceae</taxon>
        <taxon>Lonsdalea</taxon>
    </lineage>
</organism>
<dbReference type="Pfam" id="PF22868">
    <property type="entry name" value="YmiA-like"/>
    <property type="match status" value="1"/>
</dbReference>
<name>A0AAD0WJC6_9GAMM</name>
<evidence type="ECO:0000313" key="2">
    <source>
        <dbReference type="EMBL" id="AXW85731.1"/>
    </source>
</evidence>
<dbReference type="AlphaFoldDB" id="A0AAD0WJC6"/>
<evidence type="ECO:0000256" key="1">
    <source>
        <dbReference type="SAM" id="Phobius"/>
    </source>
</evidence>
<dbReference type="NCBIfam" id="NF000536">
    <property type="entry name" value="YmiA"/>
    <property type="match status" value="1"/>
</dbReference>
<protein>
    <submittedName>
        <fullName evidence="2">YmiA family putative membrane protein</fullName>
    </submittedName>
</protein>
<keyword evidence="1" id="KW-0812">Transmembrane</keyword>
<evidence type="ECO:0000313" key="3">
    <source>
        <dbReference type="Proteomes" id="UP000263881"/>
    </source>
</evidence>
<proteinExistence type="predicted"/>
<sequence>MPIFMYHDPPESYQHKVSNRMIEIITMGDNQDSDLKRKAWTASFVGCLLFWIAVGALAYFYF</sequence>
<reference evidence="2 3" key="1">
    <citation type="submission" date="2017-08" db="EMBL/GenBank/DDBJ databases">
        <title>Comparative genomics of bacteria isolated from necrotic lesions of AOD affected trees.</title>
        <authorList>
            <person name="Doonan J."/>
            <person name="Denman S."/>
            <person name="McDonald J.E."/>
        </authorList>
    </citation>
    <scope>NUCLEOTIDE SEQUENCE [LARGE SCALE GENOMIC DNA]</scope>
    <source>
        <strain evidence="2 3">477</strain>
    </source>
</reference>
<keyword evidence="1" id="KW-0472">Membrane</keyword>
<dbReference type="KEGG" id="lbq:CKQ53_01190"/>
<gene>
    <name evidence="2" type="ORF">CKQ53_01190</name>
</gene>